<dbReference type="PIRSF" id="PIRSF028983">
    <property type="entry name" value="BCP1"/>
    <property type="match status" value="1"/>
</dbReference>
<proteinExistence type="inferred from homology"/>
<dbReference type="Pfam" id="PF13862">
    <property type="entry name" value="BCCIP"/>
    <property type="match status" value="1"/>
</dbReference>
<keyword evidence="6" id="KW-1185">Reference proteome</keyword>
<keyword evidence="3" id="KW-0813">Transport</keyword>
<evidence type="ECO:0000256" key="3">
    <source>
        <dbReference type="PIRNR" id="PIRNR028983"/>
    </source>
</evidence>
<organism evidence="5 6">
    <name type="scientific">[Candida] anglica</name>
    <dbReference type="NCBI Taxonomy" id="148631"/>
    <lineage>
        <taxon>Eukaryota</taxon>
        <taxon>Fungi</taxon>
        <taxon>Dikarya</taxon>
        <taxon>Ascomycota</taxon>
        <taxon>Saccharomycotina</taxon>
        <taxon>Pichiomycetes</taxon>
        <taxon>Debaryomycetaceae</taxon>
        <taxon>Kurtzmaniella</taxon>
    </lineage>
</organism>
<dbReference type="EMBL" id="OZ004260">
    <property type="protein sequence ID" value="CAK7921711.1"/>
    <property type="molecule type" value="Genomic_DNA"/>
</dbReference>
<accession>A0ABP0EL69</accession>
<sequence length="311" mass="35362">MAKRRVTDEDSDIDVSSTDSENEMEVGVDGEAVNEGGEEEETVNVDFDYFDLNPDVDFHATKTFLKQLLGDDANDFDISGLADLILTKNSVGTTIKTDGQESDPFAILSVINLSENLTKPCIKTLIDYVLKKTSKNTEFNLILRKLLSAKGNSTKDTSKDFKVGLVFSERMINMPVEVVPPMYKMLFEEMERAEDSHDKYEFDYFLVISKIYRLVAANEQEEQSNSKSKKKKTSGGADVGVEMDYFHYEDLVLEENAMYKGYYDYSQVKQETDSRRVFTEYGIDPKLSLILLDKESLAKSVPQMEEKFPPF</sequence>
<dbReference type="PANTHER" id="PTHR13261">
    <property type="entry name" value="BRCA2 AND CDKN1A INTERACTING PROTEIN"/>
    <property type="match status" value="1"/>
</dbReference>
<feature type="region of interest" description="Disordered" evidence="4">
    <location>
        <begin position="1"/>
        <end position="38"/>
    </location>
</feature>
<comment type="subcellular location">
    <subcellularLocation>
        <location evidence="3">Nucleus</location>
    </subcellularLocation>
</comment>
<protein>
    <recommendedName>
        <fullName evidence="2 3">Protein BCP1</fullName>
    </recommendedName>
</protein>
<reference evidence="5 6" key="1">
    <citation type="submission" date="2024-01" db="EMBL/GenBank/DDBJ databases">
        <authorList>
            <consortium name="Genoscope - CEA"/>
            <person name="William W."/>
        </authorList>
    </citation>
    <scope>NUCLEOTIDE SEQUENCE [LARGE SCALE GENOMIC DNA]</scope>
    <source>
        <strain evidence="5 6">29B2s-10</strain>
    </source>
</reference>
<comment type="similarity">
    <text evidence="1 3">Belongs to the BCP1 family.</text>
</comment>
<comment type="function">
    <text evidence="3">Involved in nuclear export, actin cytoskeleton organization and vesicular transport.</text>
</comment>
<evidence type="ECO:0000256" key="2">
    <source>
        <dbReference type="ARBA" id="ARBA00014649"/>
    </source>
</evidence>
<keyword evidence="3" id="KW-0653">Protein transport</keyword>
<keyword evidence="3" id="KW-0539">Nucleus</keyword>
<dbReference type="PANTHER" id="PTHR13261:SF0">
    <property type="entry name" value="BRCA2 AND CDKN1A-INTERACTING PROTEIN"/>
    <property type="match status" value="1"/>
</dbReference>
<name>A0ABP0EL69_9ASCO</name>
<evidence type="ECO:0000256" key="4">
    <source>
        <dbReference type="SAM" id="MobiDB-lite"/>
    </source>
</evidence>
<evidence type="ECO:0000313" key="6">
    <source>
        <dbReference type="Proteomes" id="UP001497600"/>
    </source>
</evidence>
<dbReference type="InterPro" id="IPR025602">
    <property type="entry name" value="BCP1_family"/>
</dbReference>
<evidence type="ECO:0000256" key="1">
    <source>
        <dbReference type="ARBA" id="ARBA00006781"/>
    </source>
</evidence>
<dbReference type="Proteomes" id="UP001497600">
    <property type="component" value="Chromosome H"/>
</dbReference>
<gene>
    <name evidence="5" type="primary">BCP1</name>
    <name evidence="5" type="ORF">CAAN4_H17458</name>
</gene>
<evidence type="ECO:0000313" key="5">
    <source>
        <dbReference type="EMBL" id="CAK7921711.1"/>
    </source>
</evidence>